<evidence type="ECO:0000259" key="1">
    <source>
        <dbReference type="PROSITE" id="PS50404"/>
    </source>
</evidence>
<dbReference type="InterPro" id="IPR036282">
    <property type="entry name" value="Glutathione-S-Trfase_C_sf"/>
</dbReference>
<comment type="caution">
    <text evidence="2">The sequence shown here is derived from an EMBL/GenBank/DDBJ whole genome shotgun (WGS) entry which is preliminary data.</text>
</comment>
<dbReference type="PANTHER" id="PTHR12289">
    <property type="entry name" value="METAXIN RELATED"/>
    <property type="match status" value="1"/>
</dbReference>
<feature type="domain" description="GST N-terminal" evidence="1">
    <location>
        <begin position="20"/>
        <end position="99"/>
    </location>
</feature>
<evidence type="ECO:0000313" key="3">
    <source>
        <dbReference type="Proteomes" id="UP000185657"/>
    </source>
</evidence>
<evidence type="ECO:0000313" key="2">
    <source>
        <dbReference type="EMBL" id="OAD43561.1"/>
    </source>
</evidence>
<proteinExistence type="predicted"/>
<dbReference type="InterPro" id="IPR036249">
    <property type="entry name" value="Thioredoxin-like_sf"/>
</dbReference>
<reference evidence="2 3" key="1">
    <citation type="submission" date="2016-02" db="EMBL/GenBank/DDBJ databases">
        <title>Draft genome sequence of Hydrogenophaga sp. LPB0072.</title>
        <authorList>
            <person name="Shin S.-K."/>
            <person name="Yi H."/>
        </authorList>
    </citation>
    <scope>NUCLEOTIDE SEQUENCE [LARGE SCALE GENOMIC DNA]</scope>
    <source>
        <strain evidence="2 3">LPB0072</strain>
    </source>
</reference>
<dbReference type="Gene3D" id="3.40.30.10">
    <property type="entry name" value="Glutaredoxin"/>
    <property type="match status" value="1"/>
</dbReference>
<dbReference type="EMBL" id="LVWD01000003">
    <property type="protein sequence ID" value="OAD43561.1"/>
    <property type="molecule type" value="Genomic_DNA"/>
</dbReference>
<dbReference type="Pfam" id="PF13417">
    <property type="entry name" value="GST_N_3"/>
    <property type="match status" value="1"/>
</dbReference>
<dbReference type="CDD" id="cd00570">
    <property type="entry name" value="GST_N_family"/>
    <property type="match status" value="1"/>
</dbReference>
<dbReference type="InterPro" id="IPR004045">
    <property type="entry name" value="Glutathione_S-Trfase_N"/>
</dbReference>
<dbReference type="PROSITE" id="PS50404">
    <property type="entry name" value="GST_NTER"/>
    <property type="match status" value="1"/>
</dbReference>
<dbReference type="Gene3D" id="1.20.1050.10">
    <property type="match status" value="1"/>
</dbReference>
<protein>
    <recommendedName>
        <fullName evidence="1">GST N-terminal domain-containing protein</fullName>
    </recommendedName>
</protein>
<gene>
    <name evidence="2" type="ORF">LPB72_03225</name>
</gene>
<organism evidence="2 3">
    <name type="scientific">Hydrogenophaga crassostreae</name>
    <dbReference type="NCBI Taxonomy" id="1763535"/>
    <lineage>
        <taxon>Bacteria</taxon>
        <taxon>Pseudomonadati</taxon>
        <taxon>Pseudomonadota</taxon>
        <taxon>Betaproteobacteria</taxon>
        <taxon>Burkholderiales</taxon>
        <taxon>Comamonadaceae</taxon>
        <taxon>Hydrogenophaga</taxon>
    </lineage>
</organism>
<dbReference type="SUPFAM" id="SSF47616">
    <property type="entry name" value="GST C-terminal domain-like"/>
    <property type="match status" value="1"/>
</dbReference>
<accession>A0ABX2UBH3</accession>
<dbReference type="InterPro" id="IPR050931">
    <property type="entry name" value="Mito_Protein_Transport_Metaxin"/>
</dbReference>
<dbReference type="Pfam" id="PF13410">
    <property type="entry name" value="GST_C_2"/>
    <property type="match status" value="1"/>
</dbReference>
<keyword evidence="3" id="KW-1185">Reference proteome</keyword>
<dbReference type="Proteomes" id="UP000185657">
    <property type="component" value="Unassembled WGS sequence"/>
</dbReference>
<dbReference type="SUPFAM" id="SSF52833">
    <property type="entry name" value="Thioredoxin-like"/>
    <property type="match status" value="1"/>
</dbReference>
<sequence length="382" mass="42436">MLEPNGSDTAPMNDVHTPSPALRLYGADISYFSAKVRAYLRWKGLPFEEVHANRDVYRHTIIPRIGFPVIPVVHTPEGAWLQDSTDIIDTLESQHPDPSIQPPGAVQQLVARLLELLGDEWLLLPAMHYRWHHNRDWAIQAFGALAMPEGSEAEQRSAGERSAGPFAQAAELLGAEPAMHAAVEQAYLGLLQELNTHFEQHPFALGAHASVADFGLYGPLYAHLYRDPASGAIMKQRAPAVVRWIERLSAAPVQPLAAFPATGQIPETLLPILARQMREQLPDLTETAHRFQAWLTLNPDEPVPRVIGKHAFRLEGQTGQRITRPYALWMLQRARETYLATRGDGRVAADQLLDQVGGDAFRRFEDPPPLRRDGMSVALVSA</sequence>
<dbReference type="PANTHER" id="PTHR12289:SF67">
    <property type="match status" value="1"/>
</dbReference>
<name>A0ABX2UBH3_9BURK</name>